<dbReference type="EMBL" id="JACMSC010000009">
    <property type="protein sequence ID" value="KAG6506970.1"/>
    <property type="molecule type" value="Genomic_DNA"/>
</dbReference>
<dbReference type="PANTHER" id="PTHR46250:SF15">
    <property type="entry name" value="OS01G0523800 PROTEIN"/>
    <property type="match status" value="1"/>
</dbReference>
<dbReference type="PANTHER" id="PTHR46250">
    <property type="entry name" value="MYB/SANT-LIKE DNA-BINDING DOMAIN PROTEIN-RELATED"/>
    <property type="match status" value="1"/>
</dbReference>
<evidence type="ECO:0000313" key="4">
    <source>
        <dbReference type="Proteomes" id="UP000734854"/>
    </source>
</evidence>
<evidence type="ECO:0000313" key="3">
    <source>
        <dbReference type="EMBL" id="KAG6506970.1"/>
    </source>
</evidence>
<protein>
    <recommendedName>
        <fullName evidence="5">Myb/SANT-like domain-containing protein</fullName>
    </recommendedName>
</protein>
<evidence type="ECO:0000256" key="2">
    <source>
        <dbReference type="SAM" id="MobiDB-lite"/>
    </source>
</evidence>
<evidence type="ECO:0000256" key="1">
    <source>
        <dbReference type="SAM" id="Coils"/>
    </source>
</evidence>
<proteinExistence type="predicted"/>
<sequence length="494" mass="55721">MVSTLNLDDEDDFGGDAPGSQTSTKRSDGKRKFGDLDEEEDGAFGRKGKSKIEESGPGMTMGMILSLRESLQNCKANLTSCQGELEVTKSEIQKWHSAFHNGPVTPAGMSPEPGLVLTYLLNLKSSEESLKEQLEKAKKREAAFIVTFAKREQEIADLKSAVRDLKTQLRPPSMQFSMEGKSKKRLTMVATATNAPTSQPILSTPIEQVESSMPTKVKRKTLCAKHLWTKQEDAALVDCLVELSKDSVWKSENGFRTGYLLHLEELMDVKVPSSNLKATPHIESRYKLLKSDWVKSHPAAIGLRNKEFPHLDDLMFVWGKDCAIGASAKYPADAVEEINLCDEEADTFEYEIDEQIEDHEDKESVRDEIKKFEILDSSVCPSSKKSTTRKKKGKSDDVLGDLVGEIHKYITTVIEANEEMKGISTYFKKQTECSDRKMRIYDELMELSDFSQEEIMDVGENILKDEYKVDNFFALPKAFRRDYVVKQLSEIHPK</sequence>
<evidence type="ECO:0008006" key="5">
    <source>
        <dbReference type="Google" id="ProtNLM"/>
    </source>
</evidence>
<dbReference type="AlphaFoldDB" id="A0A8J5GNM5"/>
<reference evidence="3 4" key="1">
    <citation type="submission" date="2020-08" db="EMBL/GenBank/DDBJ databases">
        <title>Plant Genome Project.</title>
        <authorList>
            <person name="Zhang R.-G."/>
        </authorList>
    </citation>
    <scope>NUCLEOTIDE SEQUENCE [LARGE SCALE GENOMIC DNA]</scope>
    <source>
        <tissue evidence="3">Rhizome</tissue>
    </source>
</reference>
<keyword evidence="1" id="KW-0175">Coiled coil</keyword>
<organism evidence="3 4">
    <name type="scientific">Zingiber officinale</name>
    <name type="common">Ginger</name>
    <name type="synonym">Amomum zingiber</name>
    <dbReference type="NCBI Taxonomy" id="94328"/>
    <lineage>
        <taxon>Eukaryota</taxon>
        <taxon>Viridiplantae</taxon>
        <taxon>Streptophyta</taxon>
        <taxon>Embryophyta</taxon>
        <taxon>Tracheophyta</taxon>
        <taxon>Spermatophyta</taxon>
        <taxon>Magnoliopsida</taxon>
        <taxon>Liliopsida</taxon>
        <taxon>Zingiberales</taxon>
        <taxon>Zingiberaceae</taxon>
        <taxon>Zingiber</taxon>
    </lineage>
</organism>
<feature type="compositionally biased region" description="Basic and acidic residues" evidence="2">
    <location>
        <begin position="25"/>
        <end position="35"/>
    </location>
</feature>
<keyword evidence="4" id="KW-1185">Reference proteome</keyword>
<accession>A0A8J5GNM5</accession>
<name>A0A8J5GNM5_ZINOF</name>
<feature type="region of interest" description="Disordered" evidence="2">
    <location>
        <begin position="1"/>
        <end position="58"/>
    </location>
</feature>
<comment type="caution">
    <text evidence="3">The sequence shown here is derived from an EMBL/GenBank/DDBJ whole genome shotgun (WGS) entry which is preliminary data.</text>
</comment>
<gene>
    <name evidence="3" type="ORF">ZIOFF_032304</name>
</gene>
<feature type="coiled-coil region" evidence="1">
    <location>
        <begin position="120"/>
        <end position="168"/>
    </location>
</feature>
<dbReference type="Proteomes" id="UP000734854">
    <property type="component" value="Unassembled WGS sequence"/>
</dbReference>